<dbReference type="InterPro" id="IPR001873">
    <property type="entry name" value="ENaC"/>
</dbReference>
<evidence type="ECO:0000256" key="9">
    <source>
        <dbReference type="ARBA" id="ARBA00023136"/>
    </source>
</evidence>
<evidence type="ECO:0000256" key="3">
    <source>
        <dbReference type="ARBA" id="ARBA00022448"/>
    </source>
</evidence>
<reference evidence="14" key="1">
    <citation type="submission" date="2020-11" db="EMBL/GenBank/DDBJ databases">
        <authorList>
            <person name="Tran Van P."/>
        </authorList>
    </citation>
    <scope>NUCLEOTIDE SEQUENCE</scope>
</reference>
<keyword evidence="4 12" id="KW-0894">Sodium channel</keyword>
<evidence type="ECO:0000256" key="4">
    <source>
        <dbReference type="ARBA" id="ARBA00022461"/>
    </source>
</evidence>
<keyword evidence="5 12" id="KW-0812">Transmembrane</keyword>
<keyword evidence="9 13" id="KW-0472">Membrane</keyword>
<evidence type="ECO:0000256" key="10">
    <source>
        <dbReference type="ARBA" id="ARBA00023201"/>
    </source>
</evidence>
<evidence type="ECO:0000313" key="14">
    <source>
        <dbReference type="EMBL" id="CAD7575981.1"/>
    </source>
</evidence>
<keyword evidence="3 12" id="KW-0813">Transport</keyword>
<dbReference type="PANTHER" id="PTHR11690:SF248">
    <property type="entry name" value="PICKPOCKET 17, ISOFORM A"/>
    <property type="match status" value="1"/>
</dbReference>
<keyword evidence="8 12" id="KW-0406">Ion transport</keyword>
<evidence type="ECO:0000256" key="8">
    <source>
        <dbReference type="ARBA" id="ARBA00023065"/>
    </source>
</evidence>
<evidence type="ECO:0000256" key="6">
    <source>
        <dbReference type="ARBA" id="ARBA00022989"/>
    </source>
</evidence>
<dbReference type="PRINTS" id="PR01078">
    <property type="entry name" value="AMINACHANNEL"/>
</dbReference>
<protein>
    <submittedName>
        <fullName evidence="14">(California timema) hypothetical protein</fullName>
    </submittedName>
</protein>
<feature type="transmembrane region" description="Helical" evidence="13">
    <location>
        <begin position="553"/>
        <end position="572"/>
    </location>
</feature>
<gene>
    <name evidence="14" type="ORF">TCMB3V08_LOCUS8557</name>
</gene>
<evidence type="ECO:0000256" key="2">
    <source>
        <dbReference type="ARBA" id="ARBA00007193"/>
    </source>
</evidence>
<keyword evidence="7" id="KW-0915">Sodium</keyword>
<keyword evidence="11 12" id="KW-0407">Ion channel</keyword>
<evidence type="ECO:0000256" key="13">
    <source>
        <dbReference type="SAM" id="Phobius"/>
    </source>
</evidence>
<dbReference type="EMBL" id="OE183764">
    <property type="protein sequence ID" value="CAD7575981.1"/>
    <property type="molecule type" value="Genomic_DNA"/>
</dbReference>
<evidence type="ECO:0000256" key="7">
    <source>
        <dbReference type="ARBA" id="ARBA00023053"/>
    </source>
</evidence>
<comment type="similarity">
    <text evidence="2 12">Belongs to the amiloride-sensitive sodium channel (TC 1.A.6) family.</text>
</comment>
<organism evidence="14">
    <name type="scientific">Timema californicum</name>
    <name type="common">California timema</name>
    <name type="synonym">Walking stick</name>
    <dbReference type="NCBI Taxonomy" id="61474"/>
    <lineage>
        <taxon>Eukaryota</taxon>
        <taxon>Metazoa</taxon>
        <taxon>Ecdysozoa</taxon>
        <taxon>Arthropoda</taxon>
        <taxon>Hexapoda</taxon>
        <taxon>Insecta</taxon>
        <taxon>Pterygota</taxon>
        <taxon>Neoptera</taxon>
        <taxon>Polyneoptera</taxon>
        <taxon>Phasmatodea</taxon>
        <taxon>Timematodea</taxon>
        <taxon>Timematoidea</taxon>
        <taxon>Timematidae</taxon>
        <taxon>Timema</taxon>
    </lineage>
</organism>
<comment type="subcellular location">
    <subcellularLocation>
        <location evidence="1">Membrane</location>
        <topology evidence="1">Multi-pass membrane protein</topology>
    </subcellularLocation>
</comment>
<proteinExistence type="inferred from homology"/>
<dbReference type="Pfam" id="PF00858">
    <property type="entry name" value="ASC"/>
    <property type="match status" value="1"/>
</dbReference>
<sequence length="626" mass="70380">MARLVALYCTQCASVKRLLHQLTLRAPTIGCEIKRARHSGVALVLSMAGTKLRGSSADHCKSIQPITALVNAVGSGQSPVFRQAIVLPCSANHSVAGGLVWVCSGLKLRVPNVPTCVLNDVTWSANQMPFSTWHYLLFSLHWFYLFSDWSPHVDSADNSRDKERDIVMLGIAMAINCSSLARIWRTPTCGRFKLLARLLVLSCCSVVVAIQLFECFSKLFNPPISSYTTVKINETLTYPAITICRMLPYKSSILVKHNLKRNIRWAADWSTFPFENTTLQQFWEEATYGFNETIYVYALNYKPLNVATESRMNLLSGQCHTFKPQTQTTESGVDVGYALTLRRGGNDNDANDVGETNSCNNGWMVYIHSANEVWMENASHAKVQAESLCVDQHQELYVRLNVDEFNILDNQRTKRCVPDPNYSLTQCENTCHWSQLAEKYGCSAPFMPGIDYQHCSNGSNMRLLVRDFMNKRWNDSQCVCPSPCNNVFYRPYVVNRRAVDSQYSQVYIFFSSHLLINVREHYAYDWSAKICLVTAVRLLTTLSLFIADLGGSLGFLLGLSVIGLINLLERLVETALSFSERRQDLGSGVDDMRVAVISSKSPAHTTQKSLHPRPGINTIKFEHGHT</sequence>
<evidence type="ECO:0000256" key="1">
    <source>
        <dbReference type="ARBA" id="ARBA00004141"/>
    </source>
</evidence>
<accession>A0A7R9PAN3</accession>
<keyword evidence="10 12" id="KW-0739">Sodium transport</keyword>
<evidence type="ECO:0000256" key="5">
    <source>
        <dbReference type="ARBA" id="ARBA00022692"/>
    </source>
</evidence>
<keyword evidence="6 13" id="KW-1133">Transmembrane helix</keyword>
<dbReference type="GO" id="GO:0005886">
    <property type="term" value="C:plasma membrane"/>
    <property type="evidence" value="ECO:0007669"/>
    <property type="project" value="TreeGrafter"/>
</dbReference>
<evidence type="ECO:0000256" key="11">
    <source>
        <dbReference type="ARBA" id="ARBA00023303"/>
    </source>
</evidence>
<dbReference type="Gene3D" id="1.10.287.820">
    <property type="entry name" value="Acid-sensing ion channel domain"/>
    <property type="match status" value="1"/>
</dbReference>
<dbReference type="AlphaFoldDB" id="A0A7R9PAN3"/>
<dbReference type="PANTHER" id="PTHR11690">
    <property type="entry name" value="AMILORIDE-SENSITIVE SODIUM CHANNEL-RELATED"/>
    <property type="match status" value="1"/>
</dbReference>
<evidence type="ECO:0000256" key="12">
    <source>
        <dbReference type="RuleBase" id="RU000679"/>
    </source>
</evidence>
<dbReference type="GO" id="GO:0015280">
    <property type="term" value="F:ligand-gated sodium channel activity"/>
    <property type="evidence" value="ECO:0007669"/>
    <property type="project" value="TreeGrafter"/>
</dbReference>
<name>A0A7R9PAN3_TIMCA</name>